<dbReference type="PROSITE" id="PS50893">
    <property type="entry name" value="ABC_TRANSPORTER_2"/>
    <property type="match status" value="1"/>
</dbReference>
<proteinExistence type="predicted"/>
<protein>
    <recommendedName>
        <fullName evidence="5">ABC transporter domain-containing protein</fullName>
    </recommendedName>
</protein>
<name>A0A094PW70_9ZZZZ</name>
<evidence type="ECO:0000313" key="6">
    <source>
        <dbReference type="EMBL" id="KGA16000.1"/>
    </source>
</evidence>
<comment type="caution">
    <text evidence="6">The sequence shown here is derived from an EMBL/GenBank/DDBJ whole genome shotgun (WGS) entry which is preliminary data.</text>
</comment>
<dbReference type="InterPro" id="IPR017871">
    <property type="entry name" value="ABC_transporter-like_CS"/>
</dbReference>
<dbReference type="PANTHER" id="PTHR42794:SF1">
    <property type="entry name" value="HEMIN IMPORT ATP-BINDING PROTEIN HMUV"/>
    <property type="match status" value="1"/>
</dbReference>
<evidence type="ECO:0000256" key="3">
    <source>
        <dbReference type="ARBA" id="ARBA00022840"/>
    </source>
</evidence>
<dbReference type="PROSITE" id="PS00211">
    <property type="entry name" value="ABC_TRANSPORTER_1"/>
    <property type="match status" value="1"/>
</dbReference>
<dbReference type="Gene3D" id="3.40.50.300">
    <property type="entry name" value="P-loop containing nucleotide triphosphate hydrolases"/>
    <property type="match status" value="1"/>
</dbReference>
<reference evidence="6" key="1">
    <citation type="submission" date="2014-06" db="EMBL/GenBank/DDBJ databases">
        <title>Key roles for freshwater Actinobacteria revealed by deep metagenomic sequencing.</title>
        <authorList>
            <person name="Ghai R."/>
            <person name="Mizuno C.M."/>
            <person name="Picazo A."/>
            <person name="Camacho A."/>
            <person name="Rodriguez-Valera F."/>
        </authorList>
    </citation>
    <scope>NUCLEOTIDE SEQUENCE</scope>
</reference>
<dbReference type="InterPro" id="IPR027417">
    <property type="entry name" value="P-loop_NTPase"/>
</dbReference>
<dbReference type="EMBL" id="JNSL01000096">
    <property type="protein sequence ID" value="KGA16000.1"/>
    <property type="molecule type" value="Genomic_DNA"/>
</dbReference>
<dbReference type="GO" id="GO:0016887">
    <property type="term" value="F:ATP hydrolysis activity"/>
    <property type="evidence" value="ECO:0007669"/>
    <property type="project" value="InterPro"/>
</dbReference>
<sequence length="257" mass="28038">MTTLSVRGLHVELDRRVIVNNIELEVSVGQWVCIIGPNGAGKSSLLKSLAGIIPSTGEILIDGSNVRELSERDRACWIAYVAQEPVMPAGMRVFDYVLLGRTAHLKMLATESPKDLEIAHYVISELDLDNFIDRDVATLSGGERQRVAIARALTQASPIILLDEPTTALDVGYQQEVLELIDRLRKEKKIAVISTMHDLTVSGLYPDRLLLLAEGNVVVSGSAESVLTPENIAKHYGAKVTVITHESGPVVIPERSK</sequence>
<dbReference type="GO" id="GO:0005524">
    <property type="term" value="F:ATP binding"/>
    <property type="evidence" value="ECO:0007669"/>
    <property type="project" value="UniProtKB-KW"/>
</dbReference>
<dbReference type="InterPro" id="IPR003439">
    <property type="entry name" value="ABC_transporter-like_ATP-bd"/>
</dbReference>
<dbReference type="SUPFAM" id="SSF52540">
    <property type="entry name" value="P-loop containing nucleoside triphosphate hydrolases"/>
    <property type="match status" value="1"/>
</dbReference>
<feature type="domain" description="ABC transporter" evidence="5">
    <location>
        <begin position="4"/>
        <end position="239"/>
    </location>
</feature>
<keyword evidence="4" id="KW-1278">Translocase</keyword>
<keyword evidence="3" id="KW-0067">ATP-binding</keyword>
<dbReference type="InterPro" id="IPR003593">
    <property type="entry name" value="AAA+_ATPase"/>
</dbReference>
<evidence type="ECO:0000259" key="5">
    <source>
        <dbReference type="PROSITE" id="PS50893"/>
    </source>
</evidence>
<evidence type="ECO:0000256" key="1">
    <source>
        <dbReference type="ARBA" id="ARBA00022448"/>
    </source>
</evidence>
<dbReference type="Pfam" id="PF00005">
    <property type="entry name" value="ABC_tran"/>
    <property type="match status" value="1"/>
</dbReference>
<dbReference type="FunFam" id="3.40.50.300:FF:000134">
    <property type="entry name" value="Iron-enterobactin ABC transporter ATP-binding protein"/>
    <property type="match status" value="1"/>
</dbReference>
<organism evidence="6">
    <name type="scientific">freshwater metagenome</name>
    <dbReference type="NCBI Taxonomy" id="449393"/>
    <lineage>
        <taxon>unclassified sequences</taxon>
        <taxon>metagenomes</taxon>
        <taxon>ecological metagenomes</taxon>
    </lineage>
</organism>
<keyword evidence="2" id="KW-0547">Nucleotide-binding</keyword>
<keyword evidence="1" id="KW-0813">Transport</keyword>
<dbReference type="AlphaFoldDB" id="A0A094PW70"/>
<dbReference type="PANTHER" id="PTHR42794">
    <property type="entry name" value="HEMIN IMPORT ATP-BINDING PROTEIN HMUV"/>
    <property type="match status" value="1"/>
</dbReference>
<dbReference type="SMART" id="SM00382">
    <property type="entry name" value="AAA"/>
    <property type="match status" value="1"/>
</dbReference>
<evidence type="ECO:0000256" key="2">
    <source>
        <dbReference type="ARBA" id="ARBA00022741"/>
    </source>
</evidence>
<dbReference type="CDD" id="cd03214">
    <property type="entry name" value="ABC_Iron-Siderophores_B12_Hemin"/>
    <property type="match status" value="1"/>
</dbReference>
<gene>
    <name evidence="6" type="ORF">GM51_13515</name>
</gene>
<accession>A0A094PW70</accession>
<evidence type="ECO:0000256" key="4">
    <source>
        <dbReference type="ARBA" id="ARBA00022967"/>
    </source>
</evidence>